<gene>
    <name evidence="1" type="ORF">SSCH_10035</name>
</gene>
<dbReference type="Gene3D" id="2.30.30.100">
    <property type="match status" value="1"/>
</dbReference>
<evidence type="ECO:0000313" key="2">
    <source>
        <dbReference type="Proteomes" id="UP000046155"/>
    </source>
</evidence>
<sequence>MATKEVLAEIKQDLETFVGTRVKLKSFKGRNRVVEREGVLERTYPNIFVIKLDEKKNPAAYFIQLY</sequence>
<dbReference type="Proteomes" id="UP000046155">
    <property type="component" value="Unassembled WGS sequence"/>
</dbReference>
<dbReference type="Pfam" id="PF06257">
    <property type="entry name" value="VEG"/>
    <property type="match status" value="1"/>
</dbReference>
<evidence type="ECO:0000313" key="1">
    <source>
        <dbReference type="EMBL" id="CEO87300.1"/>
    </source>
</evidence>
<dbReference type="PANTHER" id="PTHR40026">
    <property type="entry name" value="PROTEIN VEG"/>
    <property type="match status" value="1"/>
</dbReference>
<dbReference type="AlphaFoldDB" id="A0A0B7MB72"/>
<accession>A0A0B7MB72</accession>
<proteinExistence type="predicted"/>
<reference evidence="2" key="1">
    <citation type="submission" date="2015-01" db="EMBL/GenBank/DDBJ databases">
        <authorList>
            <person name="Manzoor Shahid"/>
            <person name="Zubair Saima"/>
        </authorList>
    </citation>
    <scope>NUCLEOTIDE SEQUENCE [LARGE SCALE GENOMIC DNA]</scope>
    <source>
        <strain evidence="2">Sp3</strain>
    </source>
</reference>
<dbReference type="InterPro" id="IPR009366">
    <property type="entry name" value="Protein_Veg"/>
</dbReference>
<dbReference type="EMBL" id="CDRZ01000001">
    <property type="protein sequence ID" value="CEO87300.1"/>
    <property type="molecule type" value="Genomic_DNA"/>
</dbReference>
<protein>
    <submittedName>
        <fullName evidence="1">Protein veg</fullName>
    </submittedName>
</protein>
<dbReference type="GO" id="GO:0006355">
    <property type="term" value="P:regulation of DNA-templated transcription"/>
    <property type="evidence" value="ECO:0007669"/>
    <property type="project" value="InterPro"/>
</dbReference>
<dbReference type="PANTHER" id="PTHR40026:SF1">
    <property type="entry name" value="PROTEIN VEG"/>
    <property type="match status" value="1"/>
</dbReference>
<organism evidence="1 2">
    <name type="scientific">Syntrophaceticus schinkii</name>
    <dbReference type="NCBI Taxonomy" id="499207"/>
    <lineage>
        <taxon>Bacteria</taxon>
        <taxon>Bacillati</taxon>
        <taxon>Bacillota</taxon>
        <taxon>Clostridia</taxon>
        <taxon>Thermoanaerobacterales</taxon>
        <taxon>Thermoanaerobacterales Family III. Incertae Sedis</taxon>
        <taxon>Syntrophaceticus</taxon>
    </lineage>
</organism>
<keyword evidence="2" id="KW-1185">Reference proteome</keyword>
<name>A0A0B7MB72_9FIRM</name>